<sequence length="212" mass="23927">MEEATGFFKSIRGVKKCNPLSPTLFILAAGVLGRALHALYDNPYFNACVMPKWSQNINYLCYADDTIIFSSSHYGAIQLIMNVREEYENASGQKSFNGIPLYSRRKSIRTSSLKCKIRLHSWKGKLLSIGGRAILIAHVLESMPIHLLSAVNPLKHVITQLHKMFAKFYWSNSENGKARQWASFDTLYLPKEEGGVGFRSLYDVSKALFGKL</sequence>
<evidence type="ECO:0000313" key="2">
    <source>
        <dbReference type="RefSeq" id="XP_075099049.1"/>
    </source>
</evidence>
<evidence type="ECO:0000313" key="1">
    <source>
        <dbReference type="Proteomes" id="UP000790787"/>
    </source>
</evidence>
<dbReference type="RefSeq" id="XP_075099049.1">
    <property type="nucleotide sequence ID" value="XM_075242948.1"/>
</dbReference>
<dbReference type="Proteomes" id="UP000790787">
    <property type="component" value="Chromosome 3"/>
</dbReference>
<keyword evidence="1" id="KW-1185">Reference proteome</keyword>
<reference evidence="2" key="2">
    <citation type="submission" date="2025-08" db="UniProtKB">
        <authorList>
            <consortium name="RefSeq"/>
        </authorList>
    </citation>
    <scope>IDENTIFICATION</scope>
    <source>
        <tissue evidence="2">Leaf</tissue>
    </source>
</reference>
<accession>A0AC58TP96</accession>
<protein>
    <submittedName>
        <fullName evidence="2">Uncharacterized protein LOC142175937</fullName>
    </submittedName>
</protein>
<proteinExistence type="predicted"/>
<reference evidence="1" key="1">
    <citation type="journal article" date="2014" name="Nat. Commun.">
        <title>The tobacco genome sequence and its comparison with those of tomato and potato.</title>
        <authorList>
            <person name="Sierro N."/>
            <person name="Battey J.N."/>
            <person name="Ouadi S."/>
            <person name="Bakaher N."/>
            <person name="Bovet L."/>
            <person name="Willig A."/>
            <person name="Goepfert S."/>
            <person name="Peitsch M.C."/>
            <person name="Ivanov N.V."/>
        </authorList>
    </citation>
    <scope>NUCLEOTIDE SEQUENCE [LARGE SCALE GENOMIC DNA]</scope>
</reference>
<organism evidence="1 2">
    <name type="scientific">Nicotiana tabacum</name>
    <name type="common">Common tobacco</name>
    <dbReference type="NCBI Taxonomy" id="4097"/>
    <lineage>
        <taxon>Eukaryota</taxon>
        <taxon>Viridiplantae</taxon>
        <taxon>Streptophyta</taxon>
        <taxon>Embryophyta</taxon>
        <taxon>Tracheophyta</taxon>
        <taxon>Spermatophyta</taxon>
        <taxon>Magnoliopsida</taxon>
        <taxon>eudicotyledons</taxon>
        <taxon>Gunneridae</taxon>
        <taxon>Pentapetalae</taxon>
        <taxon>asterids</taxon>
        <taxon>lamiids</taxon>
        <taxon>Solanales</taxon>
        <taxon>Solanaceae</taxon>
        <taxon>Nicotianoideae</taxon>
        <taxon>Nicotianeae</taxon>
        <taxon>Nicotiana</taxon>
    </lineage>
</organism>
<name>A0AC58TP96_TOBAC</name>
<gene>
    <name evidence="2" type="primary">LOC142175937</name>
</gene>